<evidence type="ECO:0000313" key="4">
    <source>
        <dbReference type="Proteomes" id="UP001162162"/>
    </source>
</evidence>
<evidence type="ECO:0008006" key="5">
    <source>
        <dbReference type="Google" id="ProtNLM"/>
    </source>
</evidence>
<feature type="coiled-coil region" evidence="1">
    <location>
        <begin position="32"/>
        <end position="59"/>
    </location>
</feature>
<feature type="non-terminal residue" evidence="3">
    <location>
        <position position="1"/>
    </location>
</feature>
<feature type="coiled-coil region" evidence="1">
    <location>
        <begin position="622"/>
        <end position="705"/>
    </location>
</feature>
<dbReference type="AlphaFoldDB" id="A0AAV8Z5R3"/>
<evidence type="ECO:0000256" key="1">
    <source>
        <dbReference type="SAM" id="Coils"/>
    </source>
</evidence>
<feature type="region of interest" description="Disordered" evidence="2">
    <location>
        <begin position="70"/>
        <end position="110"/>
    </location>
</feature>
<accession>A0AAV8Z5R3</accession>
<evidence type="ECO:0000256" key="2">
    <source>
        <dbReference type="SAM" id="MobiDB-lite"/>
    </source>
</evidence>
<protein>
    <recommendedName>
        <fullName evidence="5">Cep57 centrosome microtubule-binding domain-containing protein</fullName>
    </recommendedName>
</protein>
<proteinExistence type="predicted"/>
<gene>
    <name evidence="3" type="ORF">NQ318_022129</name>
</gene>
<organism evidence="3 4">
    <name type="scientific">Aromia moschata</name>
    <dbReference type="NCBI Taxonomy" id="1265417"/>
    <lineage>
        <taxon>Eukaryota</taxon>
        <taxon>Metazoa</taxon>
        <taxon>Ecdysozoa</taxon>
        <taxon>Arthropoda</taxon>
        <taxon>Hexapoda</taxon>
        <taxon>Insecta</taxon>
        <taxon>Pterygota</taxon>
        <taxon>Neoptera</taxon>
        <taxon>Endopterygota</taxon>
        <taxon>Coleoptera</taxon>
        <taxon>Polyphaga</taxon>
        <taxon>Cucujiformia</taxon>
        <taxon>Chrysomeloidea</taxon>
        <taxon>Cerambycidae</taxon>
        <taxon>Cerambycinae</taxon>
        <taxon>Callichromatini</taxon>
        <taxon>Aromia</taxon>
    </lineage>
</organism>
<dbReference type="EMBL" id="JAPWTK010000013">
    <property type="protein sequence ID" value="KAJ8959437.1"/>
    <property type="molecule type" value="Genomic_DNA"/>
</dbReference>
<name>A0AAV8Z5R3_9CUCU</name>
<feature type="region of interest" description="Disordered" evidence="2">
    <location>
        <begin position="577"/>
        <end position="604"/>
    </location>
</feature>
<dbReference type="Proteomes" id="UP001162162">
    <property type="component" value="Unassembled WGS sequence"/>
</dbReference>
<sequence>LPQYFLLHYRSFYSSSKQQVYPYCCILTINTVIDIEEQLEMAEDRCNTLKDQLDYMKQIYGVNKHAPKTRKISNISTSKKSSDDKLSGSSLTDEANDKDSKRYLKRQNSNAISTDNTGAAVRTINNILNGITDSVNRLSELRVQISETPRSRVGRSTGVSPQNLSRSSTEVKIKKNTTDESGVMQDIMLGSSTRISIKSKSIKKKSKDSSKMANKKPVASHMSIRKSAKSDKKNKGSLRSSMIDRELCTLKKKKILNIKPNAQTHKLVEIYHNNAVKNSDSDEGHQIAARLRSRVQHKKYVDSSHSNKSLINEIPPLNIQERNEHVSSKVQTYGNNPMCPRLDLLQAVKPEGYEPPQAPRTEVSCYSKNYELPTIASKMKQVAKSYLNSFNLKAIPFCAAISTTPSHNIGINIQQVMNIIKTKQSVNGISPTLAHNIGLAAERINSRPLSALVSTINSRTEYRCSRCPLSRTLFNYQQLQEMAKGIPEETAEEVEEAADSPAMKTVIITGPSGDMEVKNRNVPAWGVDPAHRDQCTCIPSSGVEFQQIVNKYNRKNTPMTAKTIESQVDNRFSKYNMSNKRKSQTPNKKVSHTKNGYSTNTVNSATAGENQDVEANPFHGREKNLKEVLTNLHNEFESLNKRYEDLSQKANPDDAETLKELESMETELNKKEEEITMVMALYKEVLALKQQIKTLKQRASQASLNVNDPKDSSAKFKEYNNPQAAFHLTKLLRQIQHYQLRYKKEVNRM</sequence>
<feature type="region of interest" description="Disordered" evidence="2">
    <location>
        <begin position="196"/>
        <end position="240"/>
    </location>
</feature>
<feature type="region of interest" description="Disordered" evidence="2">
    <location>
        <begin position="149"/>
        <end position="171"/>
    </location>
</feature>
<keyword evidence="1" id="KW-0175">Coiled coil</keyword>
<evidence type="ECO:0000313" key="3">
    <source>
        <dbReference type="EMBL" id="KAJ8959437.1"/>
    </source>
</evidence>
<comment type="caution">
    <text evidence="3">The sequence shown here is derived from an EMBL/GenBank/DDBJ whole genome shotgun (WGS) entry which is preliminary data.</text>
</comment>
<reference evidence="3" key="1">
    <citation type="journal article" date="2023" name="Insect Mol. Biol.">
        <title>Genome sequencing provides insights into the evolution of gene families encoding plant cell wall-degrading enzymes in longhorned beetles.</title>
        <authorList>
            <person name="Shin N.R."/>
            <person name="Okamura Y."/>
            <person name="Kirsch R."/>
            <person name="Pauchet Y."/>
        </authorList>
    </citation>
    <scope>NUCLEOTIDE SEQUENCE</scope>
    <source>
        <strain evidence="3">AMC_N1</strain>
    </source>
</reference>
<feature type="compositionally biased region" description="Polar residues" evidence="2">
    <location>
        <begin position="157"/>
        <end position="168"/>
    </location>
</feature>
<keyword evidence="4" id="KW-1185">Reference proteome</keyword>